<evidence type="ECO:0000313" key="2">
    <source>
        <dbReference type="EMBL" id="RLN39880.1"/>
    </source>
</evidence>
<keyword evidence="3" id="KW-1185">Reference proteome</keyword>
<evidence type="ECO:0000256" key="1">
    <source>
        <dbReference type="SAM" id="Coils"/>
    </source>
</evidence>
<feature type="coiled-coil region" evidence="1">
    <location>
        <begin position="68"/>
        <end position="137"/>
    </location>
</feature>
<dbReference type="AlphaFoldDB" id="A0A3L6TI22"/>
<dbReference type="OrthoDB" id="10589919at2759"/>
<proteinExistence type="predicted"/>
<name>A0A3L6TI22_PANMI</name>
<dbReference type="Proteomes" id="UP000275267">
    <property type="component" value="Unassembled WGS sequence"/>
</dbReference>
<keyword evidence="1" id="KW-0175">Coiled coil</keyword>
<gene>
    <name evidence="2" type="ORF">C2845_PM01G46370</name>
</gene>
<evidence type="ECO:0000313" key="3">
    <source>
        <dbReference type="Proteomes" id="UP000275267"/>
    </source>
</evidence>
<comment type="caution">
    <text evidence="2">The sequence shown here is derived from an EMBL/GenBank/DDBJ whole genome shotgun (WGS) entry which is preliminary data.</text>
</comment>
<accession>A0A3L6TI22</accession>
<reference evidence="3" key="1">
    <citation type="journal article" date="2019" name="Nat. Commun.">
        <title>The genome of broomcorn millet.</title>
        <authorList>
            <person name="Zou C."/>
            <person name="Miki D."/>
            <person name="Li D."/>
            <person name="Tang Q."/>
            <person name="Xiao L."/>
            <person name="Rajput S."/>
            <person name="Deng P."/>
            <person name="Jia W."/>
            <person name="Huang R."/>
            <person name="Zhang M."/>
            <person name="Sun Y."/>
            <person name="Hu J."/>
            <person name="Fu X."/>
            <person name="Schnable P.S."/>
            <person name="Li F."/>
            <person name="Zhang H."/>
            <person name="Feng B."/>
            <person name="Zhu X."/>
            <person name="Liu R."/>
            <person name="Schnable J.C."/>
            <person name="Zhu J.-K."/>
            <person name="Zhang H."/>
        </authorList>
    </citation>
    <scope>NUCLEOTIDE SEQUENCE [LARGE SCALE GENOMIC DNA]</scope>
</reference>
<sequence>MPLEAHTIKSSLFGDLTDDEDDFTHTYLMAKGPKLYSSSFPDNDDDNLDDHECENMIKELGENASNKIVKLMIEIEDMNATLEVKEELFRLEREKTVGLEKSLSKERKSFKVQEDLLKAKINKIRELEESLAKEKEKVCKAFVKKQVGDFSNELDVRMDF</sequence>
<organism evidence="2 3">
    <name type="scientific">Panicum miliaceum</name>
    <name type="common">Proso millet</name>
    <name type="synonym">Broomcorn millet</name>
    <dbReference type="NCBI Taxonomy" id="4540"/>
    <lineage>
        <taxon>Eukaryota</taxon>
        <taxon>Viridiplantae</taxon>
        <taxon>Streptophyta</taxon>
        <taxon>Embryophyta</taxon>
        <taxon>Tracheophyta</taxon>
        <taxon>Spermatophyta</taxon>
        <taxon>Magnoliopsida</taxon>
        <taxon>Liliopsida</taxon>
        <taxon>Poales</taxon>
        <taxon>Poaceae</taxon>
        <taxon>PACMAD clade</taxon>
        <taxon>Panicoideae</taxon>
        <taxon>Panicodae</taxon>
        <taxon>Paniceae</taxon>
        <taxon>Panicinae</taxon>
        <taxon>Panicum</taxon>
        <taxon>Panicum sect. Panicum</taxon>
    </lineage>
</organism>
<protein>
    <submittedName>
        <fullName evidence="2">Uncharacterized protein</fullName>
    </submittedName>
</protein>
<dbReference type="EMBL" id="PQIB02000001">
    <property type="protein sequence ID" value="RLN39880.1"/>
    <property type="molecule type" value="Genomic_DNA"/>
</dbReference>